<name>A0ABP9GN74_9ACTN</name>
<evidence type="ECO:0008006" key="3">
    <source>
        <dbReference type="Google" id="ProtNLM"/>
    </source>
</evidence>
<proteinExistence type="predicted"/>
<sequence length="284" mass="31481">MGVLRHDGGMPTGSGLLAVRSSGPLDSYLPTVGHIFRVFDAQDSGCISYGVRTGDNSRWFVKSATTPAGARSLDRAREFHTRIRHTAVIPVRHSFTAANRPALVYPWVDGQVLYHPTVHTRPDRTAPTAPMAHFRRLPLPLVHQALERILQAHLVIAAAGFVGVDLYDGCFLYDFARDRMHLCDLDEYRPGPFTLGTERLPGSTRYMAPEETTAGAEINERTTVYALGRAIRLLMDSGDAESAWRGTSDQLRVVEQATAADPTLRYSTVHELCTRWRAATRHMG</sequence>
<gene>
    <name evidence="1" type="ORF">GCM10023205_04720</name>
</gene>
<comment type="caution">
    <text evidence="1">The sequence shown here is derived from an EMBL/GenBank/DDBJ whole genome shotgun (WGS) entry which is preliminary data.</text>
</comment>
<accession>A0ABP9GN74</accession>
<reference evidence="2" key="1">
    <citation type="journal article" date="2019" name="Int. J. Syst. Evol. Microbiol.">
        <title>The Global Catalogue of Microorganisms (GCM) 10K type strain sequencing project: providing services to taxonomists for standard genome sequencing and annotation.</title>
        <authorList>
            <consortium name="The Broad Institute Genomics Platform"/>
            <consortium name="The Broad Institute Genome Sequencing Center for Infectious Disease"/>
            <person name="Wu L."/>
            <person name="Ma J."/>
        </authorList>
    </citation>
    <scope>NUCLEOTIDE SEQUENCE [LARGE SCALE GENOMIC DNA]</scope>
    <source>
        <strain evidence="2">JCM 17986</strain>
    </source>
</reference>
<evidence type="ECO:0000313" key="1">
    <source>
        <dbReference type="EMBL" id="GAA4947790.1"/>
    </source>
</evidence>
<evidence type="ECO:0000313" key="2">
    <source>
        <dbReference type="Proteomes" id="UP001500466"/>
    </source>
</evidence>
<dbReference type="Proteomes" id="UP001500466">
    <property type="component" value="Unassembled WGS sequence"/>
</dbReference>
<dbReference type="SUPFAM" id="SSF56112">
    <property type="entry name" value="Protein kinase-like (PK-like)"/>
    <property type="match status" value="1"/>
</dbReference>
<dbReference type="Gene3D" id="1.10.510.10">
    <property type="entry name" value="Transferase(Phosphotransferase) domain 1"/>
    <property type="match status" value="1"/>
</dbReference>
<keyword evidence="2" id="KW-1185">Reference proteome</keyword>
<dbReference type="EMBL" id="BAABHS010000001">
    <property type="protein sequence ID" value="GAA4947790.1"/>
    <property type="molecule type" value="Genomic_DNA"/>
</dbReference>
<dbReference type="InterPro" id="IPR011009">
    <property type="entry name" value="Kinase-like_dom_sf"/>
</dbReference>
<organism evidence="1 2">
    <name type="scientific">Yinghuangia aomiensis</name>
    <dbReference type="NCBI Taxonomy" id="676205"/>
    <lineage>
        <taxon>Bacteria</taxon>
        <taxon>Bacillati</taxon>
        <taxon>Actinomycetota</taxon>
        <taxon>Actinomycetes</taxon>
        <taxon>Kitasatosporales</taxon>
        <taxon>Streptomycetaceae</taxon>
        <taxon>Yinghuangia</taxon>
    </lineage>
</organism>
<protein>
    <recommendedName>
        <fullName evidence="3">Serine/threonine protein kinase</fullName>
    </recommendedName>
</protein>